<feature type="transmembrane region" description="Helical" evidence="9">
    <location>
        <begin position="810"/>
        <end position="828"/>
    </location>
</feature>
<feature type="transmembrane region" description="Helical" evidence="9">
    <location>
        <begin position="130"/>
        <end position="150"/>
    </location>
</feature>
<evidence type="ECO:0000256" key="7">
    <source>
        <dbReference type="ARBA" id="ARBA00022989"/>
    </source>
</evidence>
<dbReference type="GO" id="GO:0005524">
    <property type="term" value="F:ATP binding"/>
    <property type="evidence" value="ECO:0007669"/>
    <property type="project" value="UniProtKB-KW"/>
</dbReference>
<evidence type="ECO:0000256" key="4">
    <source>
        <dbReference type="ARBA" id="ARBA00022737"/>
    </source>
</evidence>
<evidence type="ECO:0000256" key="8">
    <source>
        <dbReference type="ARBA" id="ARBA00023136"/>
    </source>
</evidence>
<dbReference type="PROSITE" id="PS00211">
    <property type="entry name" value="ABC_TRANSPORTER_1"/>
    <property type="match status" value="1"/>
</dbReference>
<dbReference type="SUPFAM" id="SSF90123">
    <property type="entry name" value="ABC transporter transmembrane region"/>
    <property type="match status" value="2"/>
</dbReference>
<feature type="transmembrane region" description="Helical" evidence="9">
    <location>
        <begin position="210"/>
        <end position="229"/>
    </location>
</feature>
<dbReference type="CDD" id="cd18580">
    <property type="entry name" value="ABC_6TM_ABCC_D2"/>
    <property type="match status" value="1"/>
</dbReference>
<dbReference type="Gene3D" id="3.40.50.300">
    <property type="entry name" value="P-loop containing nucleotide triphosphate hydrolases"/>
    <property type="match status" value="2"/>
</dbReference>
<proteinExistence type="predicted"/>
<gene>
    <name evidence="12" type="ORF">PSYICH_LOCUS2284</name>
</gene>
<dbReference type="InterPro" id="IPR003439">
    <property type="entry name" value="ABC_transporter-like_ATP-bd"/>
</dbReference>
<reference evidence="12" key="1">
    <citation type="submission" date="2022-01" db="EMBL/GenBank/DDBJ databases">
        <authorList>
            <person name="King R."/>
        </authorList>
    </citation>
    <scope>NUCLEOTIDE SEQUENCE</scope>
</reference>
<evidence type="ECO:0000256" key="3">
    <source>
        <dbReference type="ARBA" id="ARBA00022692"/>
    </source>
</evidence>
<dbReference type="FunFam" id="1.20.1560.10:FF:000006">
    <property type="entry name" value="ATP-binding cassette, sub-family C (CFTR/MRP), member 9"/>
    <property type="match status" value="1"/>
</dbReference>
<feature type="transmembrane region" description="Helical" evidence="9">
    <location>
        <begin position="313"/>
        <end position="341"/>
    </location>
</feature>
<feature type="domain" description="ABC transmembrane type-1" evidence="11">
    <location>
        <begin position="772"/>
        <end position="1010"/>
    </location>
</feature>
<dbReference type="GO" id="GO:0016020">
    <property type="term" value="C:membrane"/>
    <property type="evidence" value="ECO:0007669"/>
    <property type="project" value="UniProtKB-SubCell"/>
</dbReference>
<sequence length="1285" mass="146557">MDHSEKVRRQIHPRQNANIFSLIFFGYTCPLFVRGFRKELEDDDLYDVIGKCRSKKCADRLEHAYFSKVKIKEPGKKVSILRIIWNLYGLQYVALGLFHMTGKILFSTLEPEAVSQLVGYFKPGQTRMTIYDALYFAAMMIGLKAFHTIYFQNYVIYLNELALQIKVSFCSLIYRKALRLTPSALADTSLGNIVTVITKDVTQFEHSLNIFNDIWISIVQTIVICYLIYQRVGVSSVVGVLILLAVIPVQGYTSRIIRSFRLKMSKRTDERLQRMQETLSTIKTIKMYTWENVFAEKIGESRFKEMKILMKGAYFKIVLMISSSLVAKFAFYAIIMIYIWLHNDMSAEDIFYVMKIFNHLKHTIAMSFSFGFARLGELSASLKRINHILQLEELPEYIDKPDDEPQIDLRNISLKLNNRDILKNINLKFEVGLNVITGQLGCGKSSLIKVILRDYLLDGGEIRTRGRKSYASQDPWLFPSSIKQNILFGEKYDYKRYISVVQACALEYDFGVLENGDETIVADGGMNLSKGQQARINLARSIYKEADIYLIDDALTALDTKVQEHIFTHCIQGLLKNKCVILVTHNAKHIKLADNLVILHDGSVTFEGKQQNISEDILDSFESVPAYNDNEKEKEDQEESNEKEKLLIVKPEIRRRQIYHENKKSGSVDYHLYQKYFKYSGGFLIGSLLLSSYIGATFLESVSQKMLTNWINQKSNISHVKEKYIQNTTIDLEQFDLENTTTIFLNETFNVSTDIIQEIGRLEIQASQTMNLYTMSIIGYAVTELIKHYLVLKMGITASINIHKIMVTRALHAVMTFFDSFFIGNILNRFSQDLNVIDEHLIFVMTAFIGTLFHLVGVIGLIASVNWKFIIPAAGLALFSILVRTVYIKTSRSLKRLEAATRSPIVGHLNSTMEGLTTIRAYKAQDILKDEFDKHQDLYTSAFYTSLCIRGAFGFIMEISSLFFLVTVIARFFFFDTGINAGDAGLTLTQAGLLTMIIHFGLSTWSEVENNMTSFERVMEYTTIENENKTGLEMVDWPNRGEIIFKNVSLKYSNSNENILADVCFDVKPGNKIGIVGRTGAGKSTIISTLFRLYNYEGQIFIDGIELKTLALDFLRKHISIIPQDPIMFSGTIRSNIDPFGEFVDEDIWKALHKVHLDSSIPSLDTDITELNFSTGQRQLICLSRAIIRKNKIVVLDEATANMDPESEQIAQKIIEDNFLSCTLFIIAHRLDSILDCDKILVLDRGRVAEFDTPLNLLKNENGYFSGMLRNAGMHDVSSRITSLK</sequence>
<dbReference type="InterPro" id="IPR017871">
    <property type="entry name" value="ABC_transporter-like_CS"/>
</dbReference>
<dbReference type="FunFam" id="3.40.50.300:FF:000163">
    <property type="entry name" value="Multidrug resistance-associated protein member 4"/>
    <property type="match status" value="1"/>
</dbReference>
<dbReference type="InterPro" id="IPR011527">
    <property type="entry name" value="ABC1_TM_dom"/>
</dbReference>
<name>A0A9P0CLV3_9CUCU</name>
<feature type="transmembrane region" description="Helical" evidence="9">
    <location>
        <begin position="952"/>
        <end position="974"/>
    </location>
</feature>
<feature type="domain" description="ABC transporter" evidence="10">
    <location>
        <begin position="407"/>
        <end position="626"/>
    </location>
</feature>
<dbReference type="InterPro" id="IPR050173">
    <property type="entry name" value="ABC_transporter_C-like"/>
</dbReference>
<feature type="transmembrane region" description="Helical" evidence="9">
    <location>
        <begin position="679"/>
        <end position="699"/>
    </location>
</feature>
<dbReference type="InterPro" id="IPR044726">
    <property type="entry name" value="ABCC_6TM_D2"/>
</dbReference>
<evidence type="ECO:0000256" key="1">
    <source>
        <dbReference type="ARBA" id="ARBA00004141"/>
    </source>
</evidence>
<dbReference type="GO" id="GO:0140359">
    <property type="term" value="F:ABC-type transporter activity"/>
    <property type="evidence" value="ECO:0007669"/>
    <property type="project" value="InterPro"/>
</dbReference>
<dbReference type="Pfam" id="PF00005">
    <property type="entry name" value="ABC_tran"/>
    <property type="match status" value="2"/>
</dbReference>
<dbReference type="InterPro" id="IPR044746">
    <property type="entry name" value="ABCC_6TM_D1"/>
</dbReference>
<dbReference type="PROSITE" id="PS50893">
    <property type="entry name" value="ABC_TRANSPORTER_2"/>
    <property type="match status" value="2"/>
</dbReference>
<feature type="transmembrane region" description="Helical" evidence="9">
    <location>
        <begin position="869"/>
        <end position="887"/>
    </location>
</feature>
<dbReference type="PROSITE" id="PS50929">
    <property type="entry name" value="ABC_TM1F"/>
    <property type="match status" value="2"/>
</dbReference>
<dbReference type="CDD" id="cd03244">
    <property type="entry name" value="ABCC_MRP_domain2"/>
    <property type="match status" value="1"/>
</dbReference>
<keyword evidence="13" id="KW-1185">Reference proteome</keyword>
<dbReference type="InterPro" id="IPR027417">
    <property type="entry name" value="P-loop_NTPase"/>
</dbReference>
<dbReference type="CDD" id="cd03250">
    <property type="entry name" value="ABCC_MRP_domain1"/>
    <property type="match status" value="1"/>
</dbReference>
<keyword evidence="5" id="KW-0547">Nucleotide-binding</keyword>
<evidence type="ECO:0000313" key="12">
    <source>
        <dbReference type="EMBL" id="CAH1100451.1"/>
    </source>
</evidence>
<keyword evidence="4" id="KW-0677">Repeat</keyword>
<dbReference type="InterPro" id="IPR036640">
    <property type="entry name" value="ABC1_TM_sf"/>
</dbReference>
<keyword evidence="6" id="KW-0067">ATP-binding</keyword>
<evidence type="ECO:0000256" key="6">
    <source>
        <dbReference type="ARBA" id="ARBA00022840"/>
    </source>
</evidence>
<dbReference type="FunFam" id="3.40.50.300:FF:000973">
    <property type="entry name" value="Multidrug resistance-associated protein 4"/>
    <property type="match status" value="1"/>
</dbReference>
<evidence type="ECO:0000256" key="9">
    <source>
        <dbReference type="SAM" id="Phobius"/>
    </source>
</evidence>
<comment type="subcellular location">
    <subcellularLocation>
        <location evidence="1">Membrane</location>
        <topology evidence="1">Multi-pass membrane protein</topology>
    </subcellularLocation>
</comment>
<evidence type="ECO:0000259" key="10">
    <source>
        <dbReference type="PROSITE" id="PS50893"/>
    </source>
</evidence>
<evidence type="ECO:0000259" key="11">
    <source>
        <dbReference type="PROSITE" id="PS50929"/>
    </source>
</evidence>
<dbReference type="EMBL" id="OV651822">
    <property type="protein sequence ID" value="CAH1100451.1"/>
    <property type="molecule type" value="Genomic_DNA"/>
</dbReference>
<dbReference type="Proteomes" id="UP001153636">
    <property type="component" value="Chromosome 10"/>
</dbReference>
<dbReference type="SUPFAM" id="SSF52540">
    <property type="entry name" value="P-loop containing nucleoside triphosphate hydrolases"/>
    <property type="match status" value="2"/>
</dbReference>
<dbReference type="CDD" id="cd18579">
    <property type="entry name" value="ABC_6TM_ABCC_D1"/>
    <property type="match status" value="1"/>
</dbReference>
<dbReference type="InterPro" id="IPR003593">
    <property type="entry name" value="AAA+_ATPase"/>
</dbReference>
<dbReference type="PANTHER" id="PTHR24223:SF448">
    <property type="entry name" value="FI20146P1-RELATED"/>
    <property type="match status" value="1"/>
</dbReference>
<feature type="transmembrane region" description="Helical" evidence="9">
    <location>
        <begin position="235"/>
        <end position="257"/>
    </location>
</feature>
<dbReference type="Pfam" id="PF00664">
    <property type="entry name" value="ABC_membrane"/>
    <property type="match status" value="2"/>
</dbReference>
<feature type="domain" description="ABC transporter" evidence="10">
    <location>
        <begin position="1043"/>
        <end position="1270"/>
    </location>
</feature>
<evidence type="ECO:0000313" key="13">
    <source>
        <dbReference type="Proteomes" id="UP001153636"/>
    </source>
</evidence>
<keyword evidence="3 9" id="KW-0812">Transmembrane</keyword>
<keyword evidence="8 9" id="KW-0472">Membrane</keyword>
<dbReference type="GO" id="GO:0016887">
    <property type="term" value="F:ATP hydrolysis activity"/>
    <property type="evidence" value="ECO:0007669"/>
    <property type="project" value="InterPro"/>
</dbReference>
<evidence type="ECO:0000256" key="2">
    <source>
        <dbReference type="ARBA" id="ARBA00022448"/>
    </source>
</evidence>
<feature type="transmembrane region" description="Helical" evidence="9">
    <location>
        <begin position="840"/>
        <end position="863"/>
    </location>
</feature>
<dbReference type="OrthoDB" id="6500128at2759"/>
<dbReference type="PANTHER" id="PTHR24223">
    <property type="entry name" value="ATP-BINDING CASSETTE SUB-FAMILY C"/>
    <property type="match status" value="1"/>
</dbReference>
<dbReference type="SMART" id="SM00382">
    <property type="entry name" value="AAA"/>
    <property type="match status" value="2"/>
</dbReference>
<organism evidence="12 13">
    <name type="scientific">Psylliodes chrysocephalus</name>
    <dbReference type="NCBI Taxonomy" id="3402493"/>
    <lineage>
        <taxon>Eukaryota</taxon>
        <taxon>Metazoa</taxon>
        <taxon>Ecdysozoa</taxon>
        <taxon>Arthropoda</taxon>
        <taxon>Hexapoda</taxon>
        <taxon>Insecta</taxon>
        <taxon>Pterygota</taxon>
        <taxon>Neoptera</taxon>
        <taxon>Endopterygota</taxon>
        <taxon>Coleoptera</taxon>
        <taxon>Polyphaga</taxon>
        <taxon>Cucujiformia</taxon>
        <taxon>Chrysomeloidea</taxon>
        <taxon>Chrysomelidae</taxon>
        <taxon>Galerucinae</taxon>
        <taxon>Alticini</taxon>
        <taxon>Psylliodes</taxon>
    </lineage>
</organism>
<feature type="domain" description="ABC transmembrane type-1" evidence="11">
    <location>
        <begin position="154"/>
        <end position="351"/>
    </location>
</feature>
<keyword evidence="7 9" id="KW-1133">Transmembrane helix</keyword>
<feature type="transmembrane region" description="Helical" evidence="9">
    <location>
        <begin position="770"/>
        <end position="790"/>
    </location>
</feature>
<dbReference type="Gene3D" id="1.20.1560.10">
    <property type="entry name" value="ABC transporter type 1, transmembrane domain"/>
    <property type="match status" value="2"/>
</dbReference>
<keyword evidence="2" id="KW-0813">Transport</keyword>
<accession>A0A9P0CLV3</accession>
<evidence type="ECO:0000256" key="5">
    <source>
        <dbReference type="ARBA" id="ARBA00022741"/>
    </source>
</evidence>
<protein>
    <submittedName>
        <fullName evidence="12">Uncharacterized protein</fullName>
    </submittedName>
</protein>